<evidence type="ECO:0000313" key="2">
    <source>
        <dbReference type="EMBL" id="SEB19338.1"/>
    </source>
</evidence>
<sequence length="335" mass="38411">MEKRYQVFVSSTYVDLKDERQQVLQALMEMDCIPAGMELFPAADEEQWEFIKRVIDDCDYYLLIIGGKYGSLSSEGISYTEMEYDYAVEQGLKIVALLHDDPENLPGTKIEIDPEARENLNQFREKVSTGRLVKFWNRADQLAGLVALSLSKTIKMYPAIGWVRADQGNSTELLIQLNDLRQKNEVLLLENQQLKQQAITDTGDYSSGEEVIQLKGTYKTSYDSRYNQDWEFEVTWNQIISYIGPHLLQHLNDDSVNSQLAKSILKANGKDADFYYRTKVEEEVFQTVKLQLMALGVVEVKSLQTKQGGMALFWILTPKGKKCLIDVRTIKKENT</sequence>
<dbReference type="EMBL" id="FNRJ01000046">
    <property type="protein sequence ID" value="SEB19338.1"/>
    <property type="molecule type" value="Genomic_DNA"/>
</dbReference>
<feature type="domain" description="DUF4062" evidence="1">
    <location>
        <begin position="6"/>
        <end position="87"/>
    </location>
</feature>
<name>A0A1H4HE55_9GAMM</name>
<keyword evidence="3" id="KW-1185">Reference proteome</keyword>
<dbReference type="AlphaFoldDB" id="A0A1H4HE55"/>
<protein>
    <recommendedName>
        <fullName evidence="1">DUF4062 domain-containing protein</fullName>
    </recommendedName>
</protein>
<dbReference type="OrthoDB" id="72299at2"/>
<evidence type="ECO:0000259" key="1">
    <source>
        <dbReference type="Pfam" id="PF13271"/>
    </source>
</evidence>
<reference evidence="3" key="1">
    <citation type="submission" date="2016-10" db="EMBL/GenBank/DDBJ databases">
        <authorList>
            <person name="Varghese N."/>
            <person name="Submissions S."/>
        </authorList>
    </citation>
    <scope>NUCLEOTIDE SEQUENCE [LARGE SCALE GENOMIC DNA]</scope>
    <source>
        <strain evidence="3">DSM 11526</strain>
    </source>
</reference>
<dbReference type="Proteomes" id="UP000242469">
    <property type="component" value="Unassembled WGS sequence"/>
</dbReference>
<evidence type="ECO:0000313" key="3">
    <source>
        <dbReference type="Proteomes" id="UP000242469"/>
    </source>
</evidence>
<dbReference type="RefSeq" id="WP_091828274.1">
    <property type="nucleotide sequence ID" value="NZ_FNRJ01000046.1"/>
</dbReference>
<dbReference type="Pfam" id="PF13271">
    <property type="entry name" value="DUF4062"/>
    <property type="match status" value="1"/>
</dbReference>
<dbReference type="InterPro" id="IPR025139">
    <property type="entry name" value="DUF4062"/>
</dbReference>
<proteinExistence type="predicted"/>
<dbReference type="STRING" id="1122198.SAMN02745729_1461"/>
<organism evidence="2 3">
    <name type="scientific">Marinobacterium iners DSM 11526</name>
    <dbReference type="NCBI Taxonomy" id="1122198"/>
    <lineage>
        <taxon>Bacteria</taxon>
        <taxon>Pseudomonadati</taxon>
        <taxon>Pseudomonadota</taxon>
        <taxon>Gammaproteobacteria</taxon>
        <taxon>Oceanospirillales</taxon>
        <taxon>Oceanospirillaceae</taxon>
        <taxon>Marinobacterium</taxon>
    </lineage>
</organism>
<accession>A0A1H4HE55</accession>
<gene>
    <name evidence="2" type="ORF">SAMN02745729_1461</name>
</gene>